<gene>
    <name evidence="1" type="ORF">PPDBI_00030</name>
</gene>
<organism evidence="1">
    <name type="scientific">Xanthomonas phage PPDBI</name>
    <dbReference type="NCBI Taxonomy" id="2723911"/>
    <lineage>
        <taxon>Viruses</taxon>
        <taxon>Duplodnaviria</taxon>
        <taxon>Heunggongvirae</taxon>
        <taxon>Uroviricota</taxon>
        <taxon>Caudoviricetes</taxon>
    </lineage>
</organism>
<proteinExistence type="predicted"/>
<name>A0A6H0X5S7_9CAUD</name>
<reference evidence="1" key="1">
    <citation type="submission" date="2020-03" db="EMBL/GenBank/DDBJ databases">
        <authorList>
            <person name="Shneider M.M."/>
            <person name="Evseev P.V."/>
            <person name="Korzhenkov A.A."/>
            <person name="Toschakov S.V."/>
            <person name="Vo T."/>
            <person name="Ignatov A.N."/>
            <person name="Miroshnikov K.A."/>
        </authorList>
    </citation>
    <scope>NUCLEOTIDE SEQUENCE [LARGE SCALE GENOMIC DNA]</scope>
</reference>
<sequence>MNEAIRSLYQSVEARLPAGFSFADFERAIADWEVIPVMEGGEVIGAVMVKGNELHVGFSRQGACIRGEIKRIFKPLLQKFGELVTTVCADNKRGLSFCKRLGFEEIEMSGGVVKMRCTGCKYA</sequence>
<dbReference type="Gene3D" id="3.40.630.30">
    <property type="match status" value="1"/>
</dbReference>
<dbReference type="EMBL" id="MT210154">
    <property type="protein sequence ID" value="QIW89389.1"/>
    <property type="molecule type" value="Genomic_DNA"/>
</dbReference>
<evidence type="ECO:0000313" key="1">
    <source>
        <dbReference type="EMBL" id="QIW89389.1"/>
    </source>
</evidence>
<protein>
    <submittedName>
        <fullName evidence="1">Uncharacterized protein</fullName>
    </submittedName>
</protein>
<dbReference type="SUPFAM" id="SSF55729">
    <property type="entry name" value="Acyl-CoA N-acyltransferases (Nat)"/>
    <property type="match status" value="1"/>
</dbReference>
<dbReference type="InterPro" id="IPR016181">
    <property type="entry name" value="Acyl_CoA_acyltransferase"/>
</dbReference>
<accession>A0A6H0X5S7</accession>